<gene>
    <name evidence="8" type="ORF">JVT61DRAFT_5390</name>
</gene>
<dbReference type="PROSITE" id="PS50888">
    <property type="entry name" value="BHLH"/>
    <property type="match status" value="1"/>
</dbReference>
<dbReference type="GO" id="GO:0046983">
    <property type="term" value="F:protein dimerization activity"/>
    <property type="evidence" value="ECO:0007669"/>
    <property type="project" value="InterPro"/>
</dbReference>
<evidence type="ECO:0000259" key="7">
    <source>
        <dbReference type="PROSITE" id="PS50888"/>
    </source>
</evidence>
<evidence type="ECO:0000256" key="1">
    <source>
        <dbReference type="ARBA" id="ARBA00004123"/>
    </source>
</evidence>
<accession>A0A8I2YYF2</accession>
<dbReference type="InterPro" id="IPR036638">
    <property type="entry name" value="HLH_DNA-bd_sf"/>
</dbReference>
<dbReference type="InterPro" id="IPR011598">
    <property type="entry name" value="bHLH_dom"/>
</dbReference>
<evidence type="ECO:0000256" key="3">
    <source>
        <dbReference type="ARBA" id="ARBA00023125"/>
    </source>
</evidence>
<keyword evidence="5" id="KW-0539">Nucleus</keyword>
<evidence type="ECO:0000256" key="4">
    <source>
        <dbReference type="ARBA" id="ARBA00023163"/>
    </source>
</evidence>
<dbReference type="PANTHER" id="PTHR15741">
    <property type="entry name" value="BASIC HELIX-LOOP-HELIX ZIP TRANSCRIPTION FACTOR"/>
    <property type="match status" value="1"/>
</dbReference>
<evidence type="ECO:0000256" key="2">
    <source>
        <dbReference type="ARBA" id="ARBA00023015"/>
    </source>
</evidence>
<sequence length="311" mass="33983">MSPDSPRPPAIRLRVISGRHQSLMSLPPSPQPPVPFADFEYAFDPTLSSLIPPSSAPLPSSADLFSPSETTDLLGFLDNFNWDFESDPAFNDLAYPPSIPVIPPHLPSASPPLAPSILPPLVQTPPSPTASTKPEVSLDYDDDLLLPPASPESTSRTRSARRKSISEPRQTTRTKSLLSTPQKRLNHIMSEQKRRNAVRDGYAQLIALIAPAGTQTIDLPSRGRPKGSGTRNNGQTKGKSGVLFRAVEYSKWLEEGSDALREEVLRLEAVVSARSVSRNTSGLIKYLNLFRQCDMKLYAVAVAVLDRVVLK</sequence>
<dbReference type="InterPro" id="IPR052207">
    <property type="entry name" value="Max-like/E-box_TFs"/>
</dbReference>
<feature type="compositionally biased region" description="Low complexity" evidence="6">
    <location>
        <begin position="145"/>
        <end position="157"/>
    </location>
</feature>
<dbReference type="GO" id="GO:0000978">
    <property type="term" value="F:RNA polymerase II cis-regulatory region sequence-specific DNA binding"/>
    <property type="evidence" value="ECO:0007669"/>
    <property type="project" value="TreeGrafter"/>
</dbReference>
<keyword evidence="2" id="KW-0805">Transcription regulation</keyword>
<dbReference type="GO" id="GO:0000981">
    <property type="term" value="F:DNA-binding transcription factor activity, RNA polymerase II-specific"/>
    <property type="evidence" value="ECO:0007669"/>
    <property type="project" value="TreeGrafter"/>
</dbReference>
<evidence type="ECO:0000313" key="9">
    <source>
        <dbReference type="Proteomes" id="UP000683000"/>
    </source>
</evidence>
<feature type="domain" description="BHLH" evidence="7">
    <location>
        <begin position="182"/>
        <end position="253"/>
    </location>
</feature>
<dbReference type="Gene3D" id="4.10.280.10">
    <property type="entry name" value="Helix-loop-helix DNA-binding domain"/>
    <property type="match status" value="1"/>
</dbReference>
<evidence type="ECO:0000256" key="5">
    <source>
        <dbReference type="ARBA" id="ARBA00023242"/>
    </source>
</evidence>
<reference evidence="8" key="1">
    <citation type="submission" date="2021-03" db="EMBL/GenBank/DDBJ databases">
        <title>Evolutionary innovations through gain and loss of genes in the ectomycorrhizal Boletales.</title>
        <authorList>
            <person name="Wu G."/>
            <person name="Miyauchi S."/>
            <person name="Morin E."/>
            <person name="Yang Z.-L."/>
            <person name="Xu J."/>
            <person name="Martin F.M."/>
        </authorList>
    </citation>
    <scope>NUCLEOTIDE SEQUENCE</scope>
    <source>
        <strain evidence="8">BR01</strain>
    </source>
</reference>
<dbReference type="AlphaFoldDB" id="A0A8I2YYF2"/>
<organism evidence="8 9">
    <name type="scientific">Boletus reticuloceps</name>
    <dbReference type="NCBI Taxonomy" id="495285"/>
    <lineage>
        <taxon>Eukaryota</taxon>
        <taxon>Fungi</taxon>
        <taxon>Dikarya</taxon>
        <taxon>Basidiomycota</taxon>
        <taxon>Agaricomycotina</taxon>
        <taxon>Agaricomycetes</taxon>
        <taxon>Agaricomycetidae</taxon>
        <taxon>Boletales</taxon>
        <taxon>Boletineae</taxon>
        <taxon>Boletaceae</taxon>
        <taxon>Boletoideae</taxon>
        <taxon>Boletus</taxon>
    </lineage>
</organism>
<feature type="region of interest" description="Disordered" evidence="6">
    <location>
        <begin position="117"/>
        <end position="185"/>
    </location>
</feature>
<dbReference type="PANTHER" id="PTHR15741:SF27">
    <property type="entry name" value="TRANSCRIPTION FACTOR AP-4"/>
    <property type="match status" value="1"/>
</dbReference>
<dbReference type="EMBL" id="JAGFBS010000002">
    <property type="protein sequence ID" value="KAG6380995.1"/>
    <property type="molecule type" value="Genomic_DNA"/>
</dbReference>
<name>A0A8I2YYF2_9AGAM</name>
<feature type="compositionally biased region" description="Polar residues" evidence="6">
    <location>
        <begin position="229"/>
        <end position="238"/>
    </location>
</feature>
<keyword evidence="4" id="KW-0804">Transcription</keyword>
<dbReference type="GO" id="GO:0005634">
    <property type="term" value="C:nucleus"/>
    <property type="evidence" value="ECO:0007669"/>
    <property type="project" value="UniProtKB-SubCell"/>
</dbReference>
<feature type="compositionally biased region" description="Polar residues" evidence="6">
    <location>
        <begin position="167"/>
        <end position="183"/>
    </location>
</feature>
<comment type="subcellular location">
    <subcellularLocation>
        <location evidence="1">Nucleus</location>
    </subcellularLocation>
</comment>
<proteinExistence type="predicted"/>
<comment type="caution">
    <text evidence="8">The sequence shown here is derived from an EMBL/GenBank/DDBJ whole genome shotgun (WGS) entry which is preliminary data.</text>
</comment>
<keyword evidence="9" id="KW-1185">Reference proteome</keyword>
<protein>
    <recommendedName>
        <fullName evidence="7">BHLH domain-containing protein</fullName>
    </recommendedName>
</protein>
<evidence type="ECO:0000313" key="8">
    <source>
        <dbReference type="EMBL" id="KAG6380995.1"/>
    </source>
</evidence>
<feature type="compositionally biased region" description="Pro residues" evidence="6">
    <location>
        <begin position="117"/>
        <end position="128"/>
    </location>
</feature>
<dbReference type="Proteomes" id="UP000683000">
    <property type="component" value="Unassembled WGS sequence"/>
</dbReference>
<keyword evidence="3" id="KW-0238">DNA-binding</keyword>
<evidence type="ECO:0000256" key="6">
    <source>
        <dbReference type="SAM" id="MobiDB-lite"/>
    </source>
</evidence>
<feature type="region of interest" description="Disordered" evidence="6">
    <location>
        <begin position="216"/>
        <end position="238"/>
    </location>
</feature>
<dbReference type="OrthoDB" id="5778525at2759"/>
<dbReference type="SUPFAM" id="SSF47459">
    <property type="entry name" value="HLH, helix-loop-helix DNA-binding domain"/>
    <property type="match status" value="1"/>
</dbReference>